<dbReference type="Pfam" id="PF00481">
    <property type="entry name" value="PP2C"/>
    <property type="match status" value="1"/>
</dbReference>
<protein>
    <recommendedName>
        <fullName evidence="4">protein-serine/threonine phosphatase</fullName>
        <ecNumber evidence="4">3.1.3.16</ecNumber>
    </recommendedName>
</protein>
<accession>A0A8H6M6B0</accession>
<name>A0A8H6M6B0_9AGAR</name>
<dbReference type="PANTHER" id="PTHR13832:SF565">
    <property type="entry name" value="AT28366P-RELATED"/>
    <property type="match status" value="1"/>
</dbReference>
<comment type="cofactor">
    <cofactor evidence="2">
        <name>Mg(2+)</name>
        <dbReference type="ChEBI" id="CHEBI:18420"/>
    </cofactor>
</comment>
<dbReference type="PROSITE" id="PS01032">
    <property type="entry name" value="PPM_1"/>
    <property type="match status" value="1"/>
</dbReference>
<evidence type="ECO:0000313" key="14">
    <source>
        <dbReference type="Proteomes" id="UP000521943"/>
    </source>
</evidence>
<keyword evidence="6 10" id="KW-0378">Hydrolase</keyword>
<dbReference type="InterPro" id="IPR000222">
    <property type="entry name" value="PP2C_BS"/>
</dbReference>
<dbReference type="GO" id="GO:0004722">
    <property type="term" value="F:protein serine/threonine phosphatase activity"/>
    <property type="evidence" value="ECO:0007669"/>
    <property type="project" value="UniProtKB-EC"/>
</dbReference>
<dbReference type="InterPro" id="IPR036457">
    <property type="entry name" value="PPM-type-like_dom_sf"/>
</dbReference>
<dbReference type="Proteomes" id="UP000521943">
    <property type="component" value="Unassembled WGS sequence"/>
</dbReference>
<evidence type="ECO:0000313" key="13">
    <source>
        <dbReference type="EMBL" id="KAF6757383.1"/>
    </source>
</evidence>
<comment type="cofactor">
    <cofactor evidence="1">
        <name>Mn(2+)</name>
        <dbReference type="ChEBI" id="CHEBI:29035"/>
    </cofactor>
</comment>
<reference evidence="13 14" key="1">
    <citation type="submission" date="2020-07" db="EMBL/GenBank/DDBJ databases">
        <title>Comparative genomics of pyrophilous fungi reveals a link between fire events and developmental genes.</title>
        <authorList>
            <consortium name="DOE Joint Genome Institute"/>
            <person name="Steindorff A.S."/>
            <person name="Carver A."/>
            <person name="Calhoun S."/>
            <person name="Stillman K."/>
            <person name="Liu H."/>
            <person name="Lipzen A."/>
            <person name="Pangilinan J."/>
            <person name="Labutti K."/>
            <person name="Bruns T.D."/>
            <person name="Grigoriev I.V."/>
        </authorList>
    </citation>
    <scope>NUCLEOTIDE SEQUENCE [LARGE SCALE GENOMIC DNA]</scope>
    <source>
        <strain evidence="13 14">CBS 144469</strain>
    </source>
</reference>
<feature type="compositionally biased region" description="Acidic residues" evidence="11">
    <location>
        <begin position="400"/>
        <end position="413"/>
    </location>
</feature>
<feature type="region of interest" description="Disordered" evidence="11">
    <location>
        <begin position="393"/>
        <end position="419"/>
    </location>
</feature>
<keyword evidence="5" id="KW-0479">Metal-binding</keyword>
<dbReference type="AlphaFoldDB" id="A0A8H6M6B0"/>
<sequence length="530" mass="57200">MGQTLSSPATKKISESGGNTRFHYAVSEMQGWRITMEDAHAAVLNLDEGKPESDTNTFFAVYDGHGGSNVARFAGQNVHKRLVTEEAYKAHDYEKALKRAFLGTDEDLLANPSSTRDPSGCTAVAALITADNKVYVANAGDSRSVIGIKGVTKPLSFDHKPTSDTERQRISGAGGYIEYGRVNGNLALSRALGDFEFKKNYALPPERQIITADPDVTCHEISEDDEFLVIACDGIWDCLSNQQVVDFVRYQVAEGKSLEEIGQMMCDHCLAPDTSSGAGIGCDNMTVLIVALTHGRTLEEWYAWVKDRVENKYGYDTPSQPPQLYAQSRLATFRARQEALAARERQGSHGHGVSDAGSVLQNDDFLRRYGLTVSTLGGGISFRPGAGILSNAGPLMFGNDNDESDEEESEEETGSGRSFFTETLGLGAAGRSDSPDATENLKAQLEEFEKNINTEDVDGDGDSQMSDPGSSETNKLQGEAPPPPKQLPNGDSSSVAVPVQQLEQLPAGDMPDPVTKIEGLLDKSEDPLKA</sequence>
<evidence type="ECO:0000256" key="5">
    <source>
        <dbReference type="ARBA" id="ARBA00022723"/>
    </source>
</evidence>
<evidence type="ECO:0000256" key="8">
    <source>
        <dbReference type="ARBA" id="ARBA00023211"/>
    </source>
</evidence>
<dbReference type="InterPro" id="IPR015655">
    <property type="entry name" value="PP2C"/>
</dbReference>
<gene>
    <name evidence="13" type="ORF">DFP72DRAFT_962807</name>
</gene>
<feature type="compositionally biased region" description="Basic and acidic residues" evidence="11">
    <location>
        <begin position="519"/>
        <end position="530"/>
    </location>
</feature>
<dbReference type="EMBL" id="JACGCI010000022">
    <property type="protein sequence ID" value="KAF6757383.1"/>
    <property type="molecule type" value="Genomic_DNA"/>
</dbReference>
<dbReference type="GO" id="GO:0046872">
    <property type="term" value="F:metal ion binding"/>
    <property type="evidence" value="ECO:0007669"/>
    <property type="project" value="UniProtKB-KW"/>
</dbReference>
<organism evidence="13 14">
    <name type="scientific">Ephemerocybe angulata</name>
    <dbReference type="NCBI Taxonomy" id="980116"/>
    <lineage>
        <taxon>Eukaryota</taxon>
        <taxon>Fungi</taxon>
        <taxon>Dikarya</taxon>
        <taxon>Basidiomycota</taxon>
        <taxon>Agaricomycotina</taxon>
        <taxon>Agaricomycetes</taxon>
        <taxon>Agaricomycetidae</taxon>
        <taxon>Agaricales</taxon>
        <taxon>Agaricineae</taxon>
        <taxon>Psathyrellaceae</taxon>
        <taxon>Ephemerocybe</taxon>
    </lineage>
</organism>
<keyword evidence="14" id="KW-1185">Reference proteome</keyword>
<dbReference type="FunFam" id="3.60.40.10:FF:000016">
    <property type="entry name" value="Protein phosphatase 2C"/>
    <property type="match status" value="1"/>
</dbReference>
<comment type="similarity">
    <text evidence="3 10">Belongs to the PP2C family.</text>
</comment>
<evidence type="ECO:0000256" key="6">
    <source>
        <dbReference type="ARBA" id="ARBA00022801"/>
    </source>
</evidence>
<evidence type="ECO:0000256" key="3">
    <source>
        <dbReference type="ARBA" id="ARBA00006702"/>
    </source>
</evidence>
<evidence type="ECO:0000256" key="11">
    <source>
        <dbReference type="SAM" id="MobiDB-lite"/>
    </source>
</evidence>
<evidence type="ECO:0000256" key="1">
    <source>
        <dbReference type="ARBA" id="ARBA00001936"/>
    </source>
</evidence>
<evidence type="ECO:0000256" key="2">
    <source>
        <dbReference type="ARBA" id="ARBA00001946"/>
    </source>
</evidence>
<keyword evidence="7 10" id="KW-0904">Protein phosphatase</keyword>
<feature type="compositionally biased region" description="Polar residues" evidence="11">
    <location>
        <begin position="463"/>
        <end position="476"/>
    </location>
</feature>
<evidence type="ECO:0000259" key="12">
    <source>
        <dbReference type="PROSITE" id="PS51746"/>
    </source>
</evidence>
<dbReference type="InterPro" id="IPR001932">
    <property type="entry name" value="PPM-type_phosphatase-like_dom"/>
</dbReference>
<evidence type="ECO:0000256" key="7">
    <source>
        <dbReference type="ARBA" id="ARBA00022912"/>
    </source>
</evidence>
<feature type="domain" description="PPM-type phosphatase" evidence="12">
    <location>
        <begin position="23"/>
        <end position="292"/>
    </location>
</feature>
<keyword evidence="8" id="KW-0464">Manganese</keyword>
<evidence type="ECO:0000256" key="10">
    <source>
        <dbReference type="RuleBase" id="RU003465"/>
    </source>
</evidence>
<dbReference type="PANTHER" id="PTHR13832">
    <property type="entry name" value="PROTEIN PHOSPHATASE 2C"/>
    <property type="match status" value="1"/>
</dbReference>
<proteinExistence type="inferred from homology"/>
<dbReference type="OrthoDB" id="10264738at2759"/>
<evidence type="ECO:0000256" key="9">
    <source>
        <dbReference type="ARBA" id="ARBA00048832"/>
    </source>
</evidence>
<dbReference type="SMART" id="SM00332">
    <property type="entry name" value="PP2Cc"/>
    <property type="match status" value="1"/>
</dbReference>
<dbReference type="CDD" id="cd00143">
    <property type="entry name" value="PP2Cc"/>
    <property type="match status" value="1"/>
</dbReference>
<dbReference type="EC" id="3.1.3.16" evidence="4"/>
<evidence type="ECO:0000256" key="4">
    <source>
        <dbReference type="ARBA" id="ARBA00013081"/>
    </source>
</evidence>
<dbReference type="Gene3D" id="3.60.40.10">
    <property type="entry name" value="PPM-type phosphatase domain"/>
    <property type="match status" value="1"/>
</dbReference>
<comment type="caution">
    <text evidence="13">The sequence shown here is derived from an EMBL/GenBank/DDBJ whole genome shotgun (WGS) entry which is preliminary data.</text>
</comment>
<dbReference type="SUPFAM" id="SSF81606">
    <property type="entry name" value="PP2C-like"/>
    <property type="match status" value="1"/>
</dbReference>
<dbReference type="PROSITE" id="PS51746">
    <property type="entry name" value="PPM_2"/>
    <property type="match status" value="1"/>
</dbReference>
<comment type="catalytic activity">
    <reaction evidence="9">
        <text>O-phospho-L-threonyl-[protein] + H2O = L-threonyl-[protein] + phosphate</text>
        <dbReference type="Rhea" id="RHEA:47004"/>
        <dbReference type="Rhea" id="RHEA-COMP:11060"/>
        <dbReference type="Rhea" id="RHEA-COMP:11605"/>
        <dbReference type="ChEBI" id="CHEBI:15377"/>
        <dbReference type="ChEBI" id="CHEBI:30013"/>
        <dbReference type="ChEBI" id="CHEBI:43474"/>
        <dbReference type="ChEBI" id="CHEBI:61977"/>
        <dbReference type="EC" id="3.1.3.16"/>
    </reaction>
    <physiologicalReaction direction="left-to-right" evidence="9">
        <dbReference type="Rhea" id="RHEA:47005"/>
    </physiologicalReaction>
</comment>
<feature type="region of interest" description="Disordered" evidence="11">
    <location>
        <begin position="452"/>
        <end position="530"/>
    </location>
</feature>